<dbReference type="RefSeq" id="XP_046059233.1">
    <property type="nucleotide sequence ID" value="XM_046207585.1"/>
</dbReference>
<name>A0A9P8NZY9_9ASCO</name>
<dbReference type="EMBL" id="JAEUBE010000414">
    <property type="protein sequence ID" value="KAH3662129.1"/>
    <property type="molecule type" value="Genomic_DNA"/>
</dbReference>
<evidence type="ECO:0000313" key="1">
    <source>
        <dbReference type="EMBL" id="KAH3662129.1"/>
    </source>
</evidence>
<gene>
    <name evidence="1" type="ORF">OGAPHI_006310</name>
</gene>
<proteinExistence type="predicted"/>
<organism evidence="1 2">
    <name type="scientific">Ogataea philodendri</name>
    <dbReference type="NCBI Taxonomy" id="1378263"/>
    <lineage>
        <taxon>Eukaryota</taxon>
        <taxon>Fungi</taxon>
        <taxon>Dikarya</taxon>
        <taxon>Ascomycota</taxon>
        <taxon>Saccharomycotina</taxon>
        <taxon>Pichiomycetes</taxon>
        <taxon>Pichiales</taxon>
        <taxon>Pichiaceae</taxon>
        <taxon>Ogataea</taxon>
    </lineage>
</organism>
<dbReference type="Proteomes" id="UP000769157">
    <property type="component" value="Unassembled WGS sequence"/>
</dbReference>
<comment type="caution">
    <text evidence="1">The sequence shown here is derived from an EMBL/GenBank/DDBJ whole genome shotgun (WGS) entry which is preliminary data.</text>
</comment>
<protein>
    <submittedName>
        <fullName evidence="1">Uncharacterized protein</fullName>
    </submittedName>
</protein>
<dbReference type="AlphaFoldDB" id="A0A9P8NZY9"/>
<reference evidence="1" key="2">
    <citation type="submission" date="2021-01" db="EMBL/GenBank/DDBJ databases">
        <authorList>
            <person name="Schikora-Tamarit M.A."/>
        </authorList>
    </citation>
    <scope>NUCLEOTIDE SEQUENCE</scope>
    <source>
        <strain evidence="1">CBS6075</strain>
    </source>
</reference>
<reference evidence="1" key="1">
    <citation type="journal article" date="2021" name="Open Biol.">
        <title>Shared evolutionary footprints suggest mitochondrial oxidative damage underlies multiple complex I losses in fungi.</title>
        <authorList>
            <person name="Schikora-Tamarit M.A."/>
            <person name="Marcet-Houben M."/>
            <person name="Nosek J."/>
            <person name="Gabaldon T."/>
        </authorList>
    </citation>
    <scope>NUCLEOTIDE SEQUENCE</scope>
    <source>
        <strain evidence="1">CBS6075</strain>
    </source>
</reference>
<keyword evidence="2" id="KW-1185">Reference proteome</keyword>
<dbReference type="GeneID" id="70238274"/>
<dbReference type="OrthoDB" id="10679449at2759"/>
<sequence>MIDVPNSLGNVLFLGVCIPAVFVTHNVSNFVNTGQGCFGVQEGQSAPSGQEVQGSSGVLVSHGIFELSDGERMVKSGISWVVTQTERLGIFWVLEQVDDNWSTVSVVMGQMGGQFIGQSVVLSQSGSQRDLVVLCTNDFEVFGGTWLWVLGLQLRSAVDGLGDNFLSHFSISGPFTSGDGDQAVWRLEDQVASNKSLSGLHVLASDRGWVSDQRSDTTPGTQDVFSLDLEFNIVLQLFQNVVDLKLRSNRVLWNSIQRNVGGSSKNLALPWKEEHDSTVRGRSI</sequence>
<accession>A0A9P8NZY9</accession>
<evidence type="ECO:0000313" key="2">
    <source>
        <dbReference type="Proteomes" id="UP000769157"/>
    </source>
</evidence>